<name>A0A6A4I3V2_9AGAR</name>
<evidence type="ECO:0000313" key="2">
    <source>
        <dbReference type="EMBL" id="KAE9405141.1"/>
    </source>
</evidence>
<feature type="chain" id="PRO_5025568097" evidence="1">
    <location>
        <begin position="22"/>
        <end position="52"/>
    </location>
</feature>
<evidence type="ECO:0000313" key="3">
    <source>
        <dbReference type="Proteomes" id="UP000799118"/>
    </source>
</evidence>
<reference evidence="2" key="1">
    <citation type="journal article" date="2019" name="Environ. Microbiol.">
        <title>Fungal ecological strategies reflected in gene transcription - a case study of two litter decomposers.</title>
        <authorList>
            <person name="Barbi F."/>
            <person name="Kohler A."/>
            <person name="Barry K."/>
            <person name="Baskaran P."/>
            <person name="Daum C."/>
            <person name="Fauchery L."/>
            <person name="Ihrmark K."/>
            <person name="Kuo A."/>
            <person name="LaButti K."/>
            <person name="Lipzen A."/>
            <person name="Morin E."/>
            <person name="Grigoriev I.V."/>
            <person name="Henrissat B."/>
            <person name="Lindahl B."/>
            <person name="Martin F."/>
        </authorList>
    </citation>
    <scope>NUCLEOTIDE SEQUENCE</scope>
    <source>
        <strain evidence="2">JB14</strain>
    </source>
</reference>
<dbReference type="AlphaFoldDB" id="A0A6A4I3V2"/>
<keyword evidence="1" id="KW-0732">Signal</keyword>
<accession>A0A6A4I3V2</accession>
<keyword evidence="3" id="KW-1185">Reference proteome</keyword>
<gene>
    <name evidence="2" type="ORF">BT96DRAFT_916328</name>
</gene>
<organism evidence="2 3">
    <name type="scientific">Gymnopus androsaceus JB14</name>
    <dbReference type="NCBI Taxonomy" id="1447944"/>
    <lineage>
        <taxon>Eukaryota</taxon>
        <taxon>Fungi</taxon>
        <taxon>Dikarya</taxon>
        <taxon>Basidiomycota</taxon>
        <taxon>Agaricomycotina</taxon>
        <taxon>Agaricomycetes</taxon>
        <taxon>Agaricomycetidae</taxon>
        <taxon>Agaricales</taxon>
        <taxon>Marasmiineae</taxon>
        <taxon>Omphalotaceae</taxon>
        <taxon>Gymnopus</taxon>
    </lineage>
</organism>
<sequence length="52" mass="5666">MFATLAMLALAFLGMLLSVLGSFNPHLFADASYSLYLFRLINSSAFASIPHL</sequence>
<evidence type="ECO:0000256" key="1">
    <source>
        <dbReference type="SAM" id="SignalP"/>
    </source>
</evidence>
<dbReference type="Proteomes" id="UP000799118">
    <property type="component" value="Unassembled WGS sequence"/>
</dbReference>
<feature type="signal peptide" evidence="1">
    <location>
        <begin position="1"/>
        <end position="21"/>
    </location>
</feature>
<proteinExistence type="predicted"/>
<protein>
    <submittedName>
        <fullName evidence="2">Uncharacterized protein</fullName>
    </submittedName>
</protein>
<dbReference type="EMBL" id="ML769411">
    <property type="protein sequence ID" value="KAE9405141.1"/>
    <property type="molecule type" value="Genomic_DNA"/>
</dbReference>